<reference evidence="2 3" key="1">
    <citation type="submission" date="2020-07" db="EMBL/GenBank/DDBJ databases">
        <title>Draft whole-genome sequence of Heliobacterium chlorum DSM 3682, type strain.</title>
        <authorList>
            <person name="Kyndt J.A."/>
            <person name="Meyer T.E."/>
            <person name="Imhoff J.F."/>
        </authorList>
    </citation>
    <scope>NUCLEOTIDE SEQUENCE [LARGE SCALE GENOMIC DNA]</scope>
    <source>
        <strain evidence="2 3">DSM 3682</strain>
    </source>
</reference>
<sequence>MRRKTIKYVGFYGLTHSESQRVASVAALNKMNYISTAMNKAGYDIQIISPSWMSDSTQINFEKQNKVKINDQTSVVFCPSWKTKSKITRSLKIVFSLLWLAFFLLINAKKNEKILAYHVPWLSIPIRIAKYFRKFELVLEVEEIYQDVMKQPPLFIDWENRLLDCGDYYIFSTDLLKARINNRKPYLTVNGVYSIEEQLNHPADDGKIHLLYSGIIDSNKKGAYNAIEASRHLPVKYHLHILGFGQSKEIDKLQKMIEEFNQENDCKISYDGLLTGEDYIRYAQACHIGLSTQTMEGNYLETSFPSKILSYLSLGLRVVSCYIEGVSTSKVGDLVTYYYQNAPTEIAKAICSIDIHTVNHSRERLIELDRQFIKSIKALLEE</sequence>
<dbReference type="Proteomes" id="UP000617402">
    <property type="component" value="Unassembled WGS sequence"/>
</dbReference>
<organism evidence="2 3">
    <name type="scientific">Heliobacterium chlorum</name>
    <dbReference type="NCBI Taxonomy" id="2698"/>
    <lineage>
        <taxon>Bacteria</taxon>
        <taxon>Bacillati</taxon>
        <taxon>Bacillota</taxon>
        <taxon>Clostridia</taxon>
        <taxon>Eubacteriales</taxon>
        <taxon>Heliobacteriaceae</taxon>
        <taxon>Heliobacterium</taxon>
    </lineage>
</organism>
<protein>
    <submittedName>
        <fullName evidence="2">Glycosyltransferase</fullName>
    </submittedName>
</protein>
<keyword evidence="1" id="KW-0812">Transmembrane</keyword>
<evidence type="ECO:0000313" key="3">
    <source>
        <dbReference type="Proteomes" id="UP000617402"/>
    </source>
</evidence>
<keyword evidence="1" id="KW-0472">Membrane</keyword>
<dbReference type="EMBL" id="JACVHF010000019">
    <property type="protein sequence ID" value="MBC9785830.1"/>
    <property type="molecule type" value="Genomic_DNA"/>
</dbReference>
<name>A0ABR7T785_HELCL</name>
<keyword evidence="1" id="KW-1133">Transmembrane helix</keyword>
<comment type="caution">
    <text evidence="2">The sequence shown here is derived from an EMBL/GenBank/DDBJ whole genome shotgun (WGS) entry which is preliminary data.</text>
</comment>
<dbReference type="SUPFAM" id="SSF53756">
    <property type="entry name" value="UDP-Glycosyltransferase/glycogen phosphorylase"/>
    <property type="match status" value="1"/>
</dbReference>
<evidence type="ECO:0000313" key="2">
    <source>
        <dbReference type="EMBL" id="MBC9785830.1"/>
    </source>
</evidence>
<keyword evidence="3" id="KW-1185">Reference proteome</keyword>
<feature type="transmembrane region" description="Helical" evidence="1">
    <location>
        <begin position="90"/>
        <end position="108"/>
    </location>
</feature>
<gene>
    <name evidence="2" type="ORF">H1S01_15195</name>
</gene>
<proteinExistence type="predicted"/>
<dbReference type="RefSeq" id="WP_188041262.1">
    <property type="nucleotide sequence ID" value="NZ_JACVHF010000019.1"/>
</dbReference>
<evidence type="ECO:0000256" key="1">
    <source>
        <dbReference type="SAM" id="Phobius"/>
    </source>
</evidence>
<dbReference type="Gene3D" id="3.40.50.2000">
    <property type="entry name" value="Glycogen Phosphorylase B"/>
    <property type="match status" value="1"/>
</dbReference>
<accession>A0ABR7T785</accession>